<reference evidence="1 2" key="1">
    <citation type="submission" date="2017-11" db="EMBL/GenBank/DDBJ databases">
        <title>Draft Genome Sequence of Sporolactobacillus inulinus NBRC 111894 Isolated from Koso, a Japanese Sugar-Vegetable Fermented Beverage.</title>
        <authorList>
            <person name="Chiou T.Y."/>
            <person name="Oshima K."/>
            <person name="Suda W."/>
            <person name="Hattori M."/>
            <person name="Takahashi T."/>
        </authorList>
    </citation>
    <scope>NUCLEOTIDE SEQUENCE [LARGE SCALE GENOMIC DNA]</scope>
    <source>
        <strain evidence="1 2">NBRC111894</strain>
    </source>
</reference>
<organism evidence="1 2">
    <name type="scientific">Sporolactobacillus inulinus</name>
    <dbReference type="NCBI Taxonomy" id="2078"/>
    <lineage>
        <taxon>Bacteria</taxon>
        <taxon>Bacillati</taxon>
        <taxon>Bacillota</taxon>
        <taxon>Bacilli</taxon>
        <taxon>Bacillales</taxon>
        <taxon>Sporolactobacillaceae</taxon>
        <taxon>Sporolactobacillus</taxon>
    </lineage>
</organism>
<name>A0A4Y1Z9F3_9BACL</name>
<sequence>MALLVPRCLHADFLDYDQAVINTMKIKKKVEIHAYVN</sequence>
<evidence type="ECO:0000313" key="1">
    <source>
        <dbReference type="EMBL" id="GAY75660.1"/>
    </source>
</evidence>
<evidence type="ECO:0000313" key="2">
    <source>
        <dbReference type="Proteomes" id="UP000319716"/>
    </source>
</evidence>
<comment type="caution">
    <text evidence="1">The sequence shown here is derived from an EMBL/GenBank/DDBJ whole genome shotgun (WGS) entry which is preliminary data.</text>
</comment>
<dbReference type="EMBL" id="BEXB01000007">
    <property type="protein sequence ID" value="GAY75660.1"/>
    <property type="molecule type" value="Genomic_DNA"/>
</dbReference>
<gene>
    <name evidence="1" type="ORF">NBRC111894_1214</name>
</gene>
<dbReference type="AlphaFoldDB" id="A0A4Y1Z9F3"/>
<proteinExistence type="predicted"/>
<accession>A0A4Y1Z9F3</accession>
<dbReference type="Proteomes" id="UP000319716">
    <property type="component" value="Unassembled WGS sequence"/>
</dbReference>
<protein>
    <submittedName>
        <fullName evidence="1">Uncharacterized protein</fullName>
    </submittedName>
</protein>